<dbReference type="Proteomes" id="UP000254869">
    <property type="component" value="Unassembled WGS sequence"/>
</dbReference>
<protein>
    <submittedName>
        <fullName evidence="2">Rhodanese-related sulfurtransferase</fullName>
    </submittedName>
</protein>
<dbReference type="GO" id="GO:0016740">
    <property type="term" value="F:transferase activity"/>
    <property type="evidence" value="ECO:0007669"/>
    <property type="project" value="UniProtKB-KW"/>
</dbReference>
<dbReference type="CDD" id="cd00158">
    <property type="entry name" value="RHOD"/>
    <property type="match status" value="1"/>
</dbReference>
<organism evidence="2 3">
    <name type="scientific">Nocardia pseudobrasiliensis</name>
    <dbReference type="NCBI Taxonomy" id="45979"/>
    <lineage>
        <taxon>Bacteria</taxon>
        <taxon>Bacillati</taxon>
        <taxon>Actinomycetota</taxon>
        <taxon>Actinomycetes</taxon>
        <taxon>Mycobacteriales</taxon>
        <taxon>Nocardiaceae</taxon>
        <taxon>Nocardia</taxon>
    </lineage>
</organism>
<dbReference type="InterPro" id="IPR036873">
    <property type="entry name" value="Rhodanese-like_dom_sf"/>
</dbReference>
<dbReference type="Gene3D" id="3.40.250.10">
    <property type="entry name" value="Rhodanese-like domain"/>
    <property type="match status" value="1"/>
</dbReference>
<dbReference type="InterPro" id="IPR001763">
    <property type="entry name" value="Rhodanese-like_dom"/>
</dbReference>
<sequence length="139" mass="14565">MNADPIHPDELPGALARGGWVVDIRPQAERTCDGPLLGALAIERQLLADRLDPRSGTRLSWVGDPHVEWVLMCSSGTDSAGAALSLRALGLSRATSLNGGYRALRTARMLDVAGSAAHVECSVAAVFGGILPVPALTNW</sequence>
<dbReference type="SUPFAM" id="SSF52821">
    <property type="entry name" value="Rhodanese/Cell cycle control phosphatase"/>
    <property type="match status" value="1"/>
</dbReference>
<dbReference type="STRING" id="1210086.GCA_001613105_05651"/>
<keyword evidence="3" id="KW-1185">Reference proteome</keyword>
<feature type="domain" description="Rhodanese" evidence="1">
    <location>
        <begin position="15"/>
        <end position="113"/>
    </location>
</feature>
<evidence type="ECO:0000313" key="3">
    <source>
        <dbReference type="Proteomes" id="UP000254869"/>
    </source>
</evidence>
<dbReference type="Pfam" id="PF00581">
    <property type="entry name" value="Rhodanese"/>
    <property type="match status" value="1"/>
</dbReference>
<dbReference type="RefSeq" id="WP_068003960.1">
    <property type="nucleotide sequence ID" value="NZ_QQBC01000003.1"/>
</dbReference>
<dbReference type="PROSITE" id="PS50206">
    <property type="entry name" value="RHODANESE_3"/>
    <property type="match status" value="1"/>
</dbReference>
<keyword evidence="2" id="KW-0808">Transferase</keyword>
<accession>A0A370IA50</accession>
<reference evidence="2 3" key="1">
    <citation type="submission" date="2018-07" db="EMBL/GenBank/DDBJ databases">
        <title>Genomic Encyclopedia of Type Strains, Phase IV (KMG-IV): sequencing the most valuable type-strain genomes for metagenomic binning, comparative biology and taxonomic classification.</title>
        <authorList>
            <person name="Goeker M."/>
        </authorList>
    </citation>
    <scope>NUCLEOTIDE SEQUENCE [LARGE SCALE GENOMIC DNA]</scope>
    <source>
        <strain evidence="2 3">DSM 44290</strain>
    </source>
</reference>
<comment type="caution">
    <text evidence="2">The sequence shown here is derived from an EMBL/GenBank/DDBJ whole genome shotgun (WGS) entry which is preliminary data.</text>
</comment>
<name>A0A370IA50_9NOCA</name>
<dbReference type="AlphaFoldDB" id="A0A370IA50"/>
<dbReference type="EMBL" id="QQBC01000003">
    <property type="protein sequence ID" value="RDI67568.1"/>
    <property type="molecule type" value="Genomic_DNA"/>
</dbReference>
<evidence type="ECO:0000259" key="1">
    <source>
        <dbReference type="PROSITE" id="PS50206"/>
    </source>
</evidence>
<evidence type="ECO:0000313" key="2">
    <source>
        <dbReference type="EMBL" id="RDI67568.1"/>
    </source>
</evidence>
<gene>
    <name evidence="2" type="ORF">DFR76_103639</name>
</gene>
<proteinExistence type="predicted"/>